<protein>
    <submittedName>
        <fullName evidence="3">Uncharacterized protein</fullName>
    </submittedName>
</protein>
<dbReference type="SMART" id="SM00368">
    <property type="entry name" value="LRR_RI"/>
    <property type="match status" value="3"/>
</dbReference>
<keyword evidence="1" id="KW-0433">Leucine-rich repeat</keyword>
<name>A0AAD9E391_9TELE</name>
<dbReference type="EMBL" id="JAROKS010000005">
    <property type="protein sequence ID" value="KAK1803506.1"/>
    <property type="molecule type" value="Genomic_DNA"/>
</dbReference>
<reference evidence="3" key="1">
    <citation type="submission" date="2023-03" db="EMBL/GenBank/DDBJ databases">
        <title>Electrophorus voltai genome.</title>
        <authorList>
            <person name="Bian C."/>
        </authorList>
    </citation>
    <scope>NUCLEOTIDE SEQUENCE</scope>
    <source>
        <strain evidence="3">CB-2022</strain>
        <tissue evidence="3">Muscle</tissue>
    </source>
</reference>
<evidence type="ECO:0000313" key="3">
    <source>
        <dbReference type="EMBL" id="KAK1803506.1"/>
    </source>
</evidence>
<dbReference type="PANTHER" id="PTHR24106">
    <property type="entry name" value="NACHT, LRR AND CARD DOMAINS-CONTAINING"/>
    <property type="match status" value="1"/>
</dbReference>
<organism evidence="3 4">
    <name type="scientific">Electrophorus voltai</name>
    <dbReference type="NCBI Taxonomy" id="2609070"/>
    <lineage>
        <taxon>Eukaryota</taxon>
        <taxon>Metazoa</taxon>
        <taxon>Chordata</taxon>
        <taxon>Craniata</taxon>
        <taxon>Vertebrata</taxon>
        <taxon>Euteleostomi</taxon>
        <taxon>Actinopterygii</taxon>
        <taxon>Neopterygii</taxon>
        <taxon>Teleostei</taxon>
        <taxon>Ostariophysi</taxon>
        <taxon>Gymnotiformes</taxon>
        <taxon>Gymnotoidei</taxon>
        <taxon>Gymnotidae</taxon>
        <taxon>Electrophorus</taxon>
    </lineage>
</organism>
<dbReference type="SUPFAM" id="SSF52047">
    <property type="entry name" value="RNI-like"/>
    <property type="match status" value="1"/>
</dbReference>
<dbReference type="InterPro" id="IPR032675">
    <property type="entry name" value="LRR_dom_sf"/>
</dbReference>
<sequence length="121" mass="13089">MSTETVASGHSIQESCTKALFMSNPSSHLRELNLTYNKPGDSGVKQLSALLEDPHCKLEKLHLSGCSIPEEGCAALSSALKSNPSSYLRELNLNYNNPGDSGVKQLSTLLEDPNCKLEILQ</sequence>
<keyword evidence="4" id="KW-1185">Reference proteome</keyword>
<evidence type="ECO:0000313" key="4">
    <source>
        <dbReference type="Proteomes" id="UP001239994"/>
    </source>
</evidence>
<proteinExistence type="predicted"/>
<dbReference type="InterPro" id="IPR051261">
    <property type="entry name" value="NLR"/>
</dbReference>
<comment type="caution">
    <text evidence="3">The sequence shown here is derived from an EMBL/GenBank/DDBJ whole genome shotgun (WGS) entry which is preliminary data.</text>
</comment>
<gene>
    <name evidence="3" type="ORF">P4O66_020934</name>
</gene>
<dbReference type="Pfam" id="PF13516">
    <property type="entry name" value="LRR_6"/>
    <property type="match status" value="3"/>
</dbReference>
<accession>A0AAD9E391</accession>
<keyword evidence="2" id="KW-0677">Repeat</keyword>
<dbReference type="AlphaFoldDB" id="A0AAD9E391"/>
<dbReference type="Gene3D" id="3.80.10.10">
    <property type="entry name" value="Ribonuclease Inhibitor"/>
    <property type="match status" value="1"/>
</dbReference>
<dbReference type="InterPro" id="IPR001611">
    <property type="entry name" value="Leu-rich_rpt"/>
</dbReference>
<evidence type="ECO:0000256" key="1">
    <source>
        <dbReference type="ARBA" id="ARBA00022614"/>
    </source>
</evidence>
<dbReference type="Proteomes" id="UP001239994">
    <property type="component" value="Unassembled WGS sequence"/>
</dbReference>
<evidence type="ECO:0000256" key="2">
    <source>
        <dbReference type="ARBA" id="ARBA00022737"/>
    </source>
</evidence>